<proteinExistence type="predicted"/>
<reference evidence="2" key="1">
    <citation type="journal article" date="2019" name="Int. J. Syst. Evol. Microbiol.">
        <title>The Global Catalogue of Microorganisms (GCM) 10K type strain sequencing project: providing services to taxonomists for standard genome sequencing and annotation.</title>
        <authorList>
            <consortium name="The Broad Institute Genomics Platform"/>
            <consortium name="The Broad Institute Genome Sequencing Center for Infectious Disease"/>
            <person name="Wu L."/>
            <person name="Ma J."/>
        </authorList>
    </citation>
    <scope>NUCLEOTIDE SEQUENCE [LARGE SCALE GENOMIC DNA]</scope>
    <source>
        <strain evidence="2">CCUG 43117</strain>
    </source>
</reference>
<evidence type="ECO:0000313" key="1">
    <source>
        <dbReference type="EMBL" id="MFC5508735.1"/>
    </source>
</evidence>
<organism evidence="1 2">
    <name type="scientific">Bosea massiliensis</name>
    <dbReference type="NCBI Taxonomy" id="151419"/>
    <lineage>
        <taxon>Bacteria</taxon>
        <taxon>Pseudomonadati</taxon>
        <taxon>Pseudomonadota</taxon>
        <taxon>Alphaproteobacteria</taxon>
        <taxon>Hyphomicrobiales</taxon>
        <taxon>Boseaceae</taxon>
        <taxon>Bosea</taxon>
    </lineage>
</organism>
<keyword evidence="2" id="KW-1185">Reference proteome</keyword>
<gene>
    <name evidence="1" type="ORF">ACFPN9_26215</name>
</gene>
<sequence>MIAMARHPLTDPALLDALLEQHDICQCVINSIDGVRSEGMEPTPENMVDAGMAAGFDPDTCLLLSALVARHLGSEGRG</sequence>
<dbReference type="Proteomes" id="UP001596060">
    <property type="component" value="Unassembled WGS sequence"/>
</dbReference>
<name>A0ABW0P8G5_9HYPH</name>
<accession>A0ABW0P8G5</accession>
<evidence type="ECO:0008006" key="3">
    <source>
        <dbReference type="Google" id="ProtNLM"/>
    </source>
</evidence>
<comment type="caution">
    <text evidence="1">The sequence shown here is derived from an EMBL/GenBank/DDBJ whole genome shotgun (WGS) entry which is preliminary data.</text>
</comment>
<evidence type="ECO:0000313" key="2">
    <source>
        <dbReference type="Proteomes" id="UP001596060"/>
    </source>
</evidence>
<protein>
    <recommendedName>
        <fullName evidence="3">Ketopantoate reductase C-terminal domain-containing protein</fullName>
    </recommendedName>
</protein>
<dbReference type="EMBL" id="JBHSLU010000113">
    <property type="protein sequence ID" value="MFC5508735.1"/>
    <property type="molecule type" value="Genomic_DNA"/>
</dbReference>
<dbReference type="RefSeq" id="WP_377817907.1">
    <property type="nucleotide sequence ID" value="NZ_JBHSLU010000113.1"/>
</dbReference>